<dbReference type="InterPro" id="IPR019994">
    <property type="entry name" value="Lipid-A-disac_synthase-rel_put"/>
</dbReference>
<accession>A0A1V5SRZ2</accession>
<gene>
    <name evidence="1" type="ORF">BWY41_01304</name>
</gene>
<sequence>MSPKTLLLLSNGYGEDSFASILLEKLVQFTKVYKIPSTFLVIPLIGKGAQFYQCQSQYPDQVSIITPPFSLPNGGVYLGSAWQKSKRFIEDCFRGVIPNSGFILRELKKIKNKIDAVIGIGDFIPPLLNQLFLQKELYMVACAHTWLLKRSNQPLERLGRLTRHLFRYGCRQVYTRDRLTEQWFLQLGITAKYLGFLGPDIKKKEENRRKIVFLPGSRKDWKNNLQFFFVAFKEVNHQYLKDYEIHIVFSPGVDTQEIKFLLASLLKNHHFFISWSQGDYFQHLSQSALVVGFAGTAIEQAAFLGIPSIEPWQENAIQVNRDFIENRQKLLLREALIPGGDTPSQLAQVLKNTLLNLQDYQKAAENFSQKVWEGKSNGGMTIAENIMMLLINQ</sequence>
<protein>
    <recommendedName>
        <fullName evidence="2">Lipid-A-disaccharide synthase</fullName>
    </recommendedName>
</protein>
<proteinExistence type="predicted"/>
<dbReference type="PANTHER" id="PTHR39517:SF1">
    <property type="entry name" value="LIPID-A-DISACCHARIDE SYNTHASE"/>
    <property type="match status" value="1"/>
</dbReference>
<dbReference type="SUPFAM" id="SSF53756">
    <property type="entry name" value="UDP-Glycosyltransferase/glycogen phosphorylase"/>
    <property type="match status" value="1"/>
</dbReference>
<dbReference type="AlphaFoldDB" id="A0A1V5SRZ2"/>
<evidence type="ECO:0008006" key="2">
    <source>
        <dbReference type="Google" id="ProtNLM"/>
    </source>
</evidence>
<reference evidence="1" key="1">
    <citation type="submission" date="2017-02" db="EMBL/GenBank/DDBJ databases">
        <title>Delving into the versatile metabolic prowess of the omnipresent phylum Bacteroidetes.</title>
        <authorList>
            <person name="Nobu M.K."/>
            <person name="Mei R."/>
            <person name="Narihiro T."/>
            <person name="Kuroda K."/>
            <person name="Liu W.-T."/>
        </authorList>
    </citation>
    <scope>NUCLEOTIDE SEQUENCE</scope>
    <source>
        <strain evidence="1">ADurb.Bin276</strain>
    </source>
</reference>
<evidence type="ECO:0000313" key="1">
    <source>
        <dbReference type="EMBL" id="OQA57245.1"/>
    </source>
</evidence>
<comment type="caution">
    <text evidence="1">The sequence shown here is derived from an EMBL/GenBank/DDBJ whole genome shotgun (WGS) entry which is preliminary data.</text>
</comment>
<name>A0A1V5SRZ2_9BACT</name>
<dbReference type="EMBL" id="MWBQ01000094">
    <property type="protein sequence ID" value="OQA57245.1"/>
    <property type="molecule type" value="Genomic_DNA"/>
</dbReference>
<organism evidence="1">
    <name type="scientific">Candidatus Atribacter allofermentans</name>
    <dbReference type="NCBI Taxonomy" id="1852833"/>
    <lineage>
        <taxon>Bacteria</taxon>
        <taxon>Pseudomonadati</taxon>
        <taxon>Atribacterota</taxon>
        <taxon>Atribacteria</taxon>
        <taxon>Atribacterales</taxon>
        <taxon>Atribacteraceae</taxon>
        <taxon>Atribacter</taxon>
    </lineage>
</organism>
<dbReference type="Proteomes" id="UP000485569">
    <property type="component" value="Unassembled WGS sequence"/>
</dbReference>
<dbReference type="PANTHER" id="PTHR39517">
    <property type="entry name" value="SLL0192 PROTEIN"/>
    <property type="match status" value="1"/>
</dbReference>